<evidence type="ECO:0000313" key="8">
    <source>
        <dbReference type="EMBL" id="PYF03366.1"/>
    </source>
</evidence>
<keyword evidence="3" id="KW-0812">Transmembrane</keyword>
<reference evidence="8 9" key="1">
    <citation type="submission" date="2018-06" db="EMBL/GenBank/DDBJ databases">
        <title>Genomic Encyclopedia of Archaeal and Bacterial Type Strains, Phase II (KMG-II): from individual species to whole genera.</title>
        <authorList>
            <person name="Goeker M."/>
        </authorList>
    </citation>
    <scope>NUCLEOTIDE SEQUENCE [LARGE SCALE GENOMIC DNA]</scope>
    <source>
        <strain evidence="8 9">JCM 11668</strain>
    </source>
</reference>
<gene>
    <name evidence="8" type="ORF">BJ122_10790</name>
</gene>
<feature type="signal peptide" evidence="6">
    <location>
        <begin position="1"/>
        <end position="23"/>
    </location>
</feature>
<organism evidence="8 9">
    <name type="scientific">Rhodopseudomonas faecalis</name>
    <dbReference type="NCBI Taxonomy" id="99655"/>
    <lineage>
        <taxon>Bacteria</taxon>
        <taxon>Pseudomonadati</taxon>
        <taxon>Pseudomonadota</taxon>
        <taxon>Alphaproteobacteria</taxon>
        <taxon>Hyphomicrobiales</taxon>
        <taxon>Nitrobacteraceae</taxon>
        <taxon>Rhodopseudomonas</taxon>
    </lineage>
</organism>
<evidence type="ECO:0000256" key="5">
    <source>
        <dbReference type="ARBA" id="ARBA00023136"/>
    </source>
</evidence>
<keyword evidence="6" id="KW-0732">Signal</keyword>
<evidence type="ECO:0000313" key="9">
    <source>
        <dbReference type="Proteomes" id="UP000248148"/>
    </source>
</evidence>
<dbReference type="EMBL" id="QJTI01000007">
    <property type="protein sequence ID" value="PYF03366.1"/>
    <property type="molecule type" value="Genomic_DNA"/>
</dbReference>
<evidence type="ECO:0000259" key="7">
    <source>
        <dbReference type="SMART" id="SM01049"/>
    </source>
</evidence>
<dbReference type="RefSeq" id="WP_110780543.1">
    <property type="nucleotide sequence ID" value="NZ_QJTI01000007.1"/>
</dbReference>
<dbReference type="Gene3D" id="3.30.450.20">
    <property type="entry name" value="PAS domain"/>
    <property type="match status" value="1"/>
</dbReference>
<evidence type="ECO:0000256" key="3">
    <source>
        <dbReference type="ARBA" id="ARBA00022692"/>
    </source>
</evidence>
<dbReference type="InterPro" id="IPR033480">
    <property type="entry name" value="sCache_2"/>
</dbReference>
<dbReference type="GO" id="GO:0005886">
    <property type="term" value="C:plasma membrane"/>
    <property type="evidence" value="ECO:0007669"/>
    <property type="project" value="UniProtKB-SubCell"/>
</dbReference>
<keyword evidence="4" id="KW-1133">Transmembrane helix</keyword>
<keyword evidence="2" id="KW-1003">Cell membrane</keyword>
<dbReference type="Pfam" id="PF08269">
    <property type="entry name" value="dCache_2"/>
    <property type="match status" value="1"/>
</dbReference>
<evidence type="ECO:0000256" key="6">
    <source>
        <dbReference type="SAM" id="SignalP"/>
    </source>
</evidence>
<keyword evidence="5" id="KW-0472">Membrane</keyword>
<protein>
    <submittedName>
        <fullName evidence="8">Single cache domain-containing protein</fullName>
    </submittedName>
</protein>
<dbReference type="InterPro" id="IPR004010">
    <property type="entry name" value="Double_Cache_2"/>
</dbReference>
<comment type="caution">
    <text evidence="8">The sequence shown here is derived from an EMBL/GenBank/DDBJ whole genome shotgun (WGS) entry which is preliminary data.</text>
</comment>
<dbReference type="OrthoDB" id="8454481at2"/>
<proteinExistence type="predicted"/>
<sequence length="148" mass="15507">MQRKTLFPFAALVGVLAASVATAGEFGTADEAKAMLNKAAAAVKADKAAALAQFAKGEGGFKDRDLYPFCAGADGMFTAHPTLTGKSLKDLKDKTGKPLGEEILAAGAEGKINEVSYMWPRPGQTDPVQKVSFVTKIGDQTCAVGYYK</sequence>
<name>A0A318TFD5_9BRAD</name>
<feature type="domain" description="Single Cache" evidence="7">
    <location>
        <begin position="21"/>
        <end position="101"/>
    </location>
</feature>
<accession>A0A318TFD5</accession>
<evidence type="ECO:0000256" key="1">
    <source>
        <dbReference type="ARBA" id="ARBA00004651"/>
    </source>
</evidence>
<dbReference type="Proteomes" id="UP000248148">
    <property type="component" value="Unassembled WGS sequence"/>
</dbReference>
<dbReference type="SMART" id="SM01049">
    <property type="entry name" value="Cache_2"/>
    <property type="match status" value="1"/>
</dbReference>
<evidence type="ECO:0000256" key="4">
    <source>
        <dbReference type="ARBA" id="ARBA00022989"/>
    </source>
</evidence>
<keyword evidence="9" id="KW-1185">Reference proteome</keyword>
<comment type="subcellular location">
    <subcellularLocation>
        <location evidence="1">Cell membrane</location>
        <topology evidence="1">Multi-pass membrane protein</topology>
    </subcellularLocation>
</comment>
<feature type="chain" id="PRO_5016344349" evidence="6">
    <location>
        <begin position="24"/>
        <end position="148"/>
    </location>
</feature>
<dbReference type="AlphaFoldDB" id="A0A318TFD5"/>
<evidence type="ECO:0000256" key="2">
    <source>
        <dbReference type="ARBA" id="ARBA00022475"/>
    </source>
</evidence>